<dbReference type="Pfam" id="PF00106">
    <property type="entry name" value="adh_short"/>
    <property type="match status" value="1"/>
</dbReference>
<proteinExistence type="inferred from homology"/>
<sequence length="225" mass="22788">MNSTPIALVTGANRGIGLEVAAQLATDHAVLLAARDARKAEQAAAALAGRGVEVTPLVLDVTSPGSIAAAAARVDRLDVLVNNAAVHYDTWQGAVDADLGVVVEALETNLLGPWRVTQAFLPALRQGRGRVVNVSSEAGSVAAFSPGVPAYRVTKTALNTLTRLFAAELAEDGVSVLAACPGWTATEMGGEGGRPVPEGAASVVAAVRAEGGSGGFFRDGAPLAW</sequence>
<dbReference type="EMBL" id="MKQR01000013">
    <property type="protein sequence ID" value="OLR93007.1"/>
    <property type="molecule type" value="Genomic_DNA"/>
</dbReference>
<dbReference type="PANTHER" id="PTHR43544:SF32">
    <property type="entry name" value="CHAIN DEHYDROGENASE, PUTATIVE (AFU_ORTHOLOGUE AFUA_5G01530)-RELATED"/>
    <property type="match status" value="1"/>
</dbReference>
<organism evidence="2 3">
    <name type="scientific">Actinokineospora bangkokensis</name>
    <dbReference type="NCBI Taxonomy" id="1193682"/>
    <lineage>
        <taxon>Bacteria</taxon>
        <taxon>Bacillati</taxon>
        <taxon>Actinomycetota</taxon>
        <taxon>Actinomycetes</taxon>
        <taxon>Pseudonocardiales</taxon>
        <taxon>Pseudonocardiaceae</taxon>
        <taxon>Actinokineospora</taxon>
    </lineage>
</organism>
<protein>
    <submittedName>
        <fullName evidence="2">Short-chain dehydrogenase</fullName>
    </submittedName>
</protein>
<dbReference type="InterPro" id="IPR051468">
    <property type="entry name" value="Fungal_SecMetab_SDRs"/>
</dbReference>
<dbReference type="PANTHER" id="PTHR43544">
    <property type="entry name" value="SHORT-CHAIN DEHYDROGENASE/REDUCTASE"/>
    <property type="match status" value="1"/>
</dbReference>
<comment type="similarity">
    <text evidence="1">Belongs to the short-chain dehydrogenases/reductases (SDR) family.</text>
</comment>
<evidence type="ECO:0000256" key="1">
    <source>
        <dbReference type="RuleBase" id="RU000363"/>
    </source>
</evidence>
<dbReference type="GO" id="GO:0019748">
    <property type="term" value="P:secondary metabolic process"/>
    <property type="evidence" value="ECO:0007669"/>
    <property type="project" value="TreeGrafter"/>
</dbReference>
<keyword evidence="3" id="KW-1185">Reference proteome</keyword>
<evidence type="ECO:0000313" key="2">
    <source>
        <dbReference type="EMBL" id="OLR93007.1"/>
    </source>
</evidence>
<dbReference type="PRINTS" id="PR00080">
    <property type="entry name" value="SDRFAMILY"/>
</dbReference>
<name>A0A1Q9LLU0_9PSEU</name>
<dbReference type="AlphaFoldDB" id="A0A1Q9LLU0"/>
<reference evidence="2 3" key="1">
    <citation type="submission" date="2016-10" db="EMBL/GenBank/DDBJ databases">
        <title>The Draft Genome Sequence of Actinokineospora bangkokensis 44EHWT reveals the biosynthetic pathway of antifungal compounds Thailandins with unusual extender unit butylmalonyl-CoA.</title>
        <authorList>
            <person name="Greule A."/>
            <person name="Intra B."/>
            <person name="Flemming S."/>
            <person name="Rommel M.G."/>
            <person name="Panbangred W."/>
            <person name="Bechthold A."/>
        </authorList>
    </citation>
    <scope>NUCLEOTIDE SEQUENCE [LARGE SCALE GENOMIC DNA]</scope>
    <source>
        <strain evidence="2 3">44EHW</strain>
    </source>
</reference>
<evidence type="ECO:0000313" key="3">
    <source>
        <dbReference type="Proteomes" id="UP000186040"/>
    </source>
</evidence>
<dbReference type="InterPro" id="IPR036291">
    <property type="entry name" value="NAD(P)-bd_dom_sf"/>
</dbReference>
<dbReference type="GO" id="GO:0005737">
    <property type="term" value="C:cytoplasm"/>
    <property type="evidence" value="ECO:0007669"/>
    <property type="project" value="TreeGrafter"/>
</dbReference>
<comment type="caution">
    <text evidence="2">The sequence shown here is derived from an EMBL/GenBank/DDBJ whole genome shotgun (WGS) entry which is preliminary data.</text>
</comment>
<gene>
    <name evidence="2" type="ORF">BJP25_18765</name>
</gene>
<dbReference type="SUPFAM" id="SSF51735">
    <property type="entry name" value="NAD(P)-binding Rossmann-fold domains"/>
    <property type="match status" value="1"/>
</dbReference>
<dbReference type="PRINTS" id="PR00081">
    <property type="entry name" value="GDHRDH"/>
</dbReference>
<dbReference type="GO" id="GO:0016491">
    <property type="term" value="F:oxidoreductase activity"/>
    <property type="evidence" value="ECO:0007669"/>
    <property type="project" value="TreeGrafter"/>
</dbReference>
<dbReference type="STRING" id="1193682.BJP25_18765"/>
<dbReference type="OrthoDB" id="9781117at2"/>
<dbReference type="InterPro" id="IPR002347">
    <property type="entry name" value="SDR_fam"/>
</dbReference>
<dbReference type="Proteomes" id="UP000186040">
    <property type="component" value="Unassembled WGS sequence"/>
</dbReference>
<dbReference type="Gene3D" id="3.40.50.720">
    <property type="entry name" value="NAD(P)-binding Rossmann-like Domain"/>
    <property type="match status" value="1"/>
</dbReference>
<accession>A0A1Q9LLU0</accession>
<dbReference type="RefSeq" id="WP_075975273.1">
    <property type="nucleotide sequence ID" value="NZ_MKQR01000013.1"/>
</dbReference>